<dbReference type="InterPro" id="IPR056924">
    <property type="entry name" value="SH3_Tf2-1"/>
</dbReference>
<keyword evidence="3" id="KW-1185">Reference proteome</keyword>
<proteinExistence type="predicted"/>
<gene>
    <name evidence="2" type="ORF">AZE42_13184</name>
</gene>
<accession>A0A1J8QQI8</accession>
<dbReference type="Pfam" id="PF24626">
    <property type="entry name" value="SH3_Tf2-1"/>
    <property type="match status" value="1"/>
</dbReference>
<dbReference type="EMBL" id="LVVM01002903">
    <property type="protein sequence ID" value="OJA15737.1"/>
    <property type="molecule type" value="Genomic_DNA"/>
</dbReference>
<organism evidence="2 3">
    <name type="scientific">Rhizopogon vesiculosus</name>
    <dbReference type="NCBI Taxonomy" id="180088"/>
    <lineage>
        <taxon>Eukaryota</taxon>
        <taxon>Fungi</taxon>
        <taxon>Dikarya</taxon>
        <taxon>Basidiomycota</taxon>
        <taxon>Agaricomycotina</taxon>
        <taxon>Agaricomycetes</taxon>
        <taxon>Agaricomycetidae</taxon>
        <taxon>Boletales</taxon>
        <taxon>Suillineae</taxon>
        <taxon>Rhizopogonaceae</taxon>
        <taxon>Rhizopogon</taxon>
    </lineage>
</organism>
<reference evidence="2 3" key="1">
    <citation type="submission" date="2016-03" db="EMBL/GenBank/DDBJ databases">
        <title>Comparative genomics of the ectomycorrhizal sister species Rhizopogon vinicolor and Rhizopogon vesiculosus (Basidiomycota: Boletales) reveals a divergence of the mating type B locus.</title>
        <authorList>
            <person name="Mujic A.B."/>
            <person name="Kuo A."/>
            <person name="Tritt A."/>
            <person name="Lipzen A."/>
            <person name="Chen C."/>
            <person name="Johnson J."/>
            <person name="Sharma A."/>
            <person name="Barry K."/>
            <person name="Grigoriev I.V."/>
            <person name="Spatafora J.W."/>
        </authorList>
    </citation>
    <scope>NUCLEOTIDE SEQUENCE [LARGE SCALE GENOMIC DNA]</scope>
    <source>
        <strain evidence="2 3">AM-OR11-056</strain>
    </source>
</reference>
<sequence>MLWESDNEYPGVAKFAQRMKEALMRAHDAIIEAHVGQAKQANRHRRPATFNINDLVYLSTKNLRIPKGRAHKLIPKFIGPFRIVKVITEGAMYCLDLSAELWSHGVHDAFHASLLHLHWPNDNGQFPGRQLHQIPSFAETPSEWAVNQILSHSGKGGDATFELQWSTRDVTWAPMHEVKHLQAFTEYCEAQSLSWAAGTRGATLTARPVLYTHYTTPYRSIHLDL</sequence>
<feature type="domain" description="Tf2-1-like SH3-like" evidence="1">
    <location>
        <begin position="54"/>
        <end position="116"/>
    </location>
</feature>
<dbReference type="OrthoDB" id="2641861at2759"/>
<comment type="caution">
    <text evidence="2">The sequence shown here is derived from an EMBL/GenBank/DDBJ whole genome shotgun (WGS) entry which is preliminary data.</text>
</comment>
<dbReference type="STRING" id="180088.A0A1J8QQI8"/>
<evidence type="ECO:0000259" key="1">
    <source>
        <dbReference type="Pfam" id="PF24626"/>
    </source>
</evidence>
<name>A0A1J8QQI8_9AGAM</name>
<evidence type="ECO:0000313" key="2">
    <source>
        <dbReference type="EMBL" id="OJA15737.1"/>
    </source>
</evidence>
<evidence type="ECO:0000313" key="3">
    <source>
        <dbReference type="Proteomes" id="UP000183567"/>
    </source>
</evidence>
<dbReference type="AlphaFoldDB" id="A0A1J8QQI8"/>
<protein>
    <recommendedName>
        <fullName evidence="1">Tf2-1-like SH3-like domain-containing protein</fullName>
    </recommendedName>
</protein>
<dbReference type="Proteomes" id="UP000183567">
    <property type="component" value="Unassembled WGS sequence"/>
</dbReference>